<evidence type="ECO:0000313" key="8">
    <source>
        <dbReference type="EMBL" id="SCZ52450.1"/>
    </source>
</evidence>
<dbReference type="GO" id="GO:0005737">
    <property type="term" value="C:cytoplasm"/>
    <property type="evidence" value="ECO:0007669"/>
    <property type="project" value="UniProtKB-SubCell"/>
</dbReference>
<feature type="binding site" evidence="6">
    <location>
        <position position="79"/>
    </location>
    <ligand>
        <name>[4Fe-4S] cluster</name>
        <dbReference type="ChEBI" id="CHEBI:49883"/>
        <label>2</label>
    </ligand>
</feature>
<keyword evidence="6" id="KW-0963">Cytoplasm</keyword>
<evidence type="ECO:0000259" key="7">
    <source>
        <dbReference type="PROSITE" id="PS51379"/>
    </source>
</evidence>
<dbReference type="SUPFAM" id="SSF54862">
    <property type="entry name" value="4Fe-4S ferredoxins"/>
    <property type="match status" value="1"/>
</dbReference>
<evidence type="ECO:0000313" key="9">
    <source>
        <dbReference type="Proteomes" id="UP000199648"/>
    </source>
</evidence>
<dbReference type="GO" id="GO:0046872">
    <property type="term" value="F:metal ion binding"/>
    <property type="evidence" value="ECO:0007669"/>
    <property type="project" value="UniProtKB-KW"/>
</dbReference>
<dbReference type="InterPro" id="IPR004496">
    <property type="entry name" value="NapF"/>
</dbReference>
<sequence>MEKTISRAQFLRGDFSGAKRPIRPPGSVDEAIFVSRCSGCGDCISACETGALIRGRGGFPALDFSRGECIFCSACADACPKGVITSDPEVSAQWDLVAHIDGNCLAKGGVICRTCGERCEHGAIRFRLAVGGVALLQFDASACNGCGACVAPCPTGAVAVRKSAEESPS</sequence>
<dbReference type="InterPro" id="IPR017896">
    <property type="entry name" value="4Fe4S_Fe-S-bd"/>
</dbReference>
<evidence type="ECO:0000256" key="4">
    <source>
        <dbReference type="ARBA" id="ARBA00023004"/>
    </source>
</evidence>
<dbReference type="NCBIfam" id="TIGR00402">
    <property type="entry name" value="napF"/>
    <property type="match status" value="1"/>
</dbReference>
<keyword evidence="5 6" id="KW-0411">Iron-sulfur</keyword>
<comment type="cofactor">
    <cofactor evidence="6">
        <name>[4Fe-4S] cluster</name>
        <dbReference type="ChEBI" id="CHEBI:49883"/>
    </cofactor>
</comment>
<dbReference type="PANTHER" id="PTHR43687">
    <property type="entry name" value="ADENYLYLSULFATE REDUCTASE, BETA SUBUNIT"/>
    <property type="match status" value="1"/>
</dbReference>
<evidence type="ECO:0000256" key="2">
    <source>
        <dbReference type="ARBA" id="ARBA00022723"/>
    </source>
</evidence>
<proteinExistence type="inferred from homology"/>
<reference evidence="8 9" key="1">
    <citation type="submission" date="2016-10" db="EMBL/GenBank/DDBJ databases">
        <authorList>
            <person name="de Groot N.N."/>
        </authorList>
    </citation>
    <scope>NUCLEOTIDE SEQUENCE [LARGE SCALE GENOMIC DNA]</scope>
    <source>
        <strain evidence="8 9">HLD2</strain>
    </source>
</reference>
<dbReference type="AlphaFoldDB" id="A0A1G5PT89"/>
<comment type="similarity">
    <text evidence="6">Belongs to the NapF family.</text>
</comment>
<name>A0A1G5PT89_9GAMM</name>
<keyword evidence="2 6" id="KW-0479">Metal-binding</keyword>
<dbReference type="CDD" id="cd10564">
    <property type="entry name" value="NapF_like"/>
    <property type="match status" value="1"/>
</dbReference>
<dbReference type="GO" id="GO:0051539">
    <property type="term" value="F:4 iron, 4 sulfur cluster binding"/>
    <property type="evidence" value="ECO:0007669"/>
    <property type="project" value="UniProtKB-UniRule"/>
</dbReference>
<gene>
    <name evidence="6" type="primary">napF</name>
    <name evidence="8" type="ORF">SAMN03097708_00751</name>
</gene>
<feature type="domain" description="4Fe-4S ferredoxin-type" evidence="7">
    <location>
        <begin position="58"/>
        <end position="89"/>
    </location>
</feature>
<feature type="binding site" evidence="6">
    <location>
        <position position="143"/>
    </location>
    <ligand>
        <name>[4Fe-4S] cluster</name>
        <dbReference type="ChEBI" id="CHEBI:49883"/>
        <label>3</label>
    </ligand>
</feature>
<keyword evidence="4 6" id="KW-0408">Iron</keyword>
<feature type="binding site" evidence="6">
    <location>
        <position position="146"/>
    </location>
    <ligand>
        <name>[4Fe-4S] cluster</name>
        <dbReference type="ChEBI" id="CHEBI:49883"/>
        <label>3</label>
    </ligand>
</feature>
<dbReference type="STRING" id="415747.SAMN03097708_00751"/>
<feature type="binding site" evidence="6">
    <location>
        <position position="37"/>
    </location>
    <ligand>
        <name>[4Fe-4S] cluster</name>
        <dbReference type="ChEBI" id="CHEBI:49883"/>
        <label>1</label>
    </ligand>
</feature>
<feature type="binding site" evidence="6">
    <location>
        <position position="40"/>
    </location>
    <ligand>
        <name>[4Fe-4S] cluster</name>
        <dbReference type="ChEBI" id="CHEBI:49883"/>
        <label>1</label>
    </ligand>
</feature>
<dbReference type="Pfam" id="PF12838">
    <property type="entry name" value="Fer4_7"/>
    <property type="match status" value="1"/>
</dbReference>
<comment type="function">
    <text evidence="6">Could be involved in the maturation of NapA, the catalytic subunit of the periplasmic nitrate reductase, before its export into the periplasm.</text>
</comment>
<evidence type="ECO:0000256" key="5">
    <source>
        <dbReference type="ARBA" id="ARBA00023014"/>
    </source>
</evidence>
<protein>
    <recommendedName>
        <fullName evidence="6">Ferredoxin-type protein NapF</fullName>
    </recommendedName>
</protein>
<dbReference type="InterPro" id="IPR017900">
    <property type="entry name" value="4Fe4S_Fe_S_CS"/>
</dbReference>
<feature type="binding site" evidence="6">
    <location>
        <position position="72"/>
    </location>
    <ligand>
        <name>[4Fe-4S] cluster</name>
        <dbReference type="ChEBI" id="CHEBI:49883"/>
        <label>2</label>
    </ligand>
</feature>
<feature type="binding site" evidence="6">
    <location>
        <position position="69"/>
    </location>
    <ligand>
        <name>[4Fe-4S] cluster</name>
        <dbReference type="ChEBI" id="CHEBI:49883"/>
        <label>2</label>
    </ligand>
</feature>
<evidence type="ECO:0000256" key="1">
    <source>
        <dbReference type="ARBA" id="ARBA00022485"/>
    </source>
</evidence>
<dbReference type="Gene3D" id="3.30.70.20">
    <property type="match status" value="2"/>
</dbReference>
<feature type="binding site" evidence="6">
    <location>
        <position position="153"/>
    </location>
    <ligand>
        <name>[4Fe-4S] cluster</name>
        <dbReference type="ChEBI" id="CHEBI:49883"/>
        <label>3</label>
    </ligand>
</feature>
<comment type="subcellular location">
    <subcellularLocation>
        <location evidence="6">Cytoplasm</location>
    </subcellularLocation>
</comment>
<evidence type="ECO:0000256" key="6">
    <source>
        <dbReference type="HAMAP-Rule" id="MF_02201"/>
    </source>
</evidence>
<keyword evidence="1 6" id="KW-0004">4Fe-4S</keyword>
<feature type="binding site" evidence="6">
    <location>
        <position position="149"/>
    </location>
    <ligand>
        <name>[4Fe-4S] cluster</name>
        <dbReference type="ChEBI" id="CHEBI:49883"/>
        <label>3</label>
    </ligand>
</feature>
<dbReference type="HAMAP" id="MF_02201">
    <property type="entry name" value="NapF"/>
    <property type="match status" value="1"/>
</dbReference>
<dbReference type="EMBL" id="FMWD01000002">
    <property type="protein sequence ID" value="SCZ52450.1"/>
    <property type="molecule type" value="Genomic_DNA"/>
</dbReference>
<organism evidence="8 9">
    <name type="scientific">Thiohalomonas denitrificans</name>
    <dbReference type="NCBI Taxonomy" id="415747"/>
    <lineage>
        <taxon>Bacteria</taxon>
        <taxon>Pseudomonadati</taxon>
        <taxon>Pseudomonadota</taxon>
        <taxon>Gammaproteobacteria</taxon>
        <taxon>Thiohalomonadales</taxon>
        <taxon>Thiohalomonadaceae</taxon>
        <taxon>Thiohalomonas</taxon>
    </lineage>
</organism>
<dbReference type="PROSITE" id="PS51379">
    <property type="entry name" value="4FE4S_FER_2"/>
    <property type="match status" value="3"/>
</dbReference>
<accession>A0A1G5PT89</accession>
<keyword evidence="3 6" id="KW-0677">Repeat</keyword>
<dbReference type="Proteomes" id="UP000199648">
    <property type="component" value="Unassembled WGS sequence"/>
</dbReference>
<keyword evidence="9" id="KW-1185">Reference proteome</keyword>
<feature type="domain" description="4Fe-4S ferredoxin-type" evidence="7">
    <location>
        <begin position="134"/>
        <end position="163"/>
    </location>
</feature>
<dbReference type="PANTHER" id="PTHR43687:SF4">
    <property type="entry name" value="BLR5484 PROTEIN"/>
    <property type="match status" value="1"/>
</dbReference>
<dbReference type="RefSeq" id="WP_092992753.1">
    <property type="nucleotide sequence ID" value="NZ_FMWD01000002.1"/>
</dbReference>
<feature type="domain" description="4Fe-4S ferredoxin-type" evidence="7">
    <location>
        <begin position="28"/>
        <end position="57"/>
    </location>
</feature>
<dbReference type="PROSITE" id="PS00198">
    <property type="entry name" value="4FE4S_FER_1"/>
    <property type="match status" value="3"/>
</dbReference>
<feature type="binding site" evidence="6">
    <location>
        <position position="47"/>
    </location>
    <ligand>
        <name>[4Fe-4S] cluster</name>
        <dbReference type="ChEBI" id="CHEBI:49883"/>
        <label>1</label>
    </ligand>
</feature>
<dbReference type="InterPro" id="IPR050572">
    <property type="entry name" value="Fe-S_Ferredoxin"/>
</dbReference>
<dbReference type="Pfam" id="PF13187">
    <property type="entry name" value="Fer4_9"/>
    <property type="match status" value="1"/>
</dbReference>
<feature type="binding site" evidence="6">
    <location>
        <position position="43"/>
    </location>
    <ligand>
        <name>[4Fe-4S] cluster</name>
        <dbReference type="ChEBI" id="CHEBI:49883"/>
        <label>1</label>
    </ligand>
</feature>
<dbReference type="OrthoDB" id="9808559at2"/>
<evidence type="ECO:0000256" key="3">
    <source>
        <dbReference type="ARBA" id="ARBA00022737"/>
    </source>
</evidence>
<feature type="binding site" evidence="6">
    <location>
        <position position="75"/>
    </location>
    <ligand>
        <name>[4Fe-4S] cluster</name>
        <dbReference type="ChEBI" id="CHEBI:49883"/>
        <label>2</label>
    </ligand>
</feature>
<comment type="subunit">
    <text evidence="6">Interacts with the cytoplasmic NapA precursor.</text>
</comment>